<proteinExistence type="predicted"/>
<dbReference type="Proteomes" id="UP000034681">
    <property type="component" value="Unassembled WGS sequence"/>
</dbReference>
<dbReference type="AlphaFoldDB" id="A0A0M2Q3C6"/>
<gene>
    <name evidence="1" type="ORF">PROH_01430</name>
</gene>
<protein>
    <submittedName>
        <fullName evidence="1">Uncharacterized protein</fullName>
    </submittedName>
</protein>
<dbReference type="EMBL" id="AJTX02000002">
    <property type="protein sequence ID" value="KKJ01092.1"/>
    <property type="molecule type" value="Genomic_DNA"/>
</dbReference>
<sequence length="77" mass="8843">MKGGYNPMEVNPNPGSTAFADYCTQSNQEGLNSFPLQVRSRGMLKQSLQHLTLLTIKLFQRHYLLKLTCFHYHGSRK</sequence>
<evidence type="ECO:0000313" key="2">
    <source>
        <dbReference type="Proteomes" id="UP000034681"/>
    </source>
</evidence>
<accession>A0A0M2Q3C6</accession>
<reference evidence="1" key="1">
    <citation type="submission" date="2012-04" db="EMBL/GenBank/DDBJ databases">
        <authorList>
            <person name="Borisov I.G."/>
            <person name="Ivanikova N.V."/>
            <person name="Pinevich A.V."/>
        </authorList>
    </citation>
    <scope>NUCLEOTIDE SEQUENCE</scope>
    <source>
        <strain evidence="1">CALU 1027</strain>
    </source>
</reference>
<comment type="caution">
    <text evidence="1">The sequence shown here is derived from an EMBL/GenBank/DDBJ whole genome shotgun (WGS) entry which is preliminary data.</text>
</comment>
<evidence type="ECO:0000313" key="1">
    <source>
        <dbReference type="EMBL" id="KKJ01092.1"/>
    </source>
</evidence>
<keyword evidence="2" id="KW-1185">Reference proteome</keyword>
<name>A0A0M2Q3C6_PROHO</name>
<organism evidence="1 2">
    <name type="scientific">Prochlorothrix hollandica PCC 9006 = CALU 1027</name>
    <dbReference type="NCBI Taxonomy" id="317619"/>
    <lineage>
        <taxon>Bacteria</taxon>
        <taxon>Bacillati</taxon>
        <taxon>Cyanobacteriota</taxon>
        <taxon>Cyanophyceae</taxon>
        <taxon>Prochlorotrichales</taxon>
        <taxon>Prochlorotrichaceae</taxon>
        <taxon>Prochlorothrix</taxon>
    </lineage>
</organism>